<reference evidence="3" key="1">
    <citation type="submission" date="2021-02" db="EMBL/GenBank/DDBJ databases">
        <title>Fulvivirga sp. S481 isolated from sea water.</title>
        <authorList>
            <person name="Bae S.S."/>
            <person name="Baek K."/>
        </authorList>
    </citation>
    <scope>NUCLEOTIDE SEQUENCE</scope>
    <source>
        <strain evidence="3">S481</strain>
    </source>
</reference>
<dbReference type="Pfam" id="PF00903">
    <property type="entry name" value="Glyoxalase"/>
    <property type="match status" value="1"/>
</dbReference>
<proteinExistence type="predicted"/>
<dbReference type="AlphaFoldDB" id="A0A974WGD8"/>
<evidence type="ECO:0000256" key="1">
    <source>
        <dbReference type="ARBA" id="ARBA00022723"/>
    </source>
</evidence>
<dbReference type="EMBL" id="CP070608">
    <property type="protein sequence ID" value="QSE98008.1"/>
    <property type="molecule type" value="Genomic_DNA"/>
</dbReference>
<keyword evidence="4" id="KW-1185">Reference proteome</keyword>
<protein>
    <submittedName>
        <fullName evidence="3">VOC family protein</fullName>
    </submittedName>
</protein>
<name>A0A974WGD8_9BACT</name>
<accession>A0A974WGD8</accession>
<evidence type="ECO:0000313" key="3">
    <source>
        <dbReference type="EMBL" id="QSE98008.1"/>
    </source>
</evidence>
<dbReference type="InterPro" id="IPR004360">
    <property type="entry name" value="Glyas_Fos-R_dOase_dom"/>
</dbReference>
<dbReference type="Proteomes" id="UP000662783">
    <property type="component" value="Chromosome"/>
</dbReference>
<keyword evidence="1" id="KW-0479">Metal-binding</keyword>
<evidence type="ECO:0000259" key="2">
    <source>
        <dbReference type="PROSITE" id="PS51819"/>
    </source>
</evidence>
<dbReference type="PANTHER" id="PTHR36113:SF6">
    <property type="entry name" value="FOSFOMYCIN RESISTANCE PROTEIN FOSX"/>
    <property type="match status" value="1"/>
</dbReference>
<organism evidence="3 4">
    <name type="scientific">Fulvivirga lutea</name>
    <dbReference type="NCBI Taxonomy" id="2810512"/>
    <lineage>
        <taxon>Bacteria</taxon>
        <taxon>Pseudomonadati</taxon>
        <taxon>Bacteroidota</taxon>
        <taxon>Cytophagia</taxon>
        <taxon>Cytophagales</taxon>
        <taxon>Fulvivirgaceae</taxon>
        <taxon>Fulvivirga</taxon>
    </lineage>
</organism>
<evidence type="ECO:0000313" key="4">
    <source>
        <dbReference type="Proteomes" id="UP000662783"/>
    </source>
</evidence>
<sequence>MKEIIKIKETCLYIHDLEKAKEFYHAKLGLEIIHYAEGKHIFFKAGQSVLLCFNPDDSKHKTSPPPHFAEGNQHYAFEVAKEDYEACKAEIKSKGVEIIDKLVWGNGQESFYFNDPENNVLEIVPVGVWD</sequence>
<feature type="domain" description="VOC" evidence="2">
    <location>
        <begin position="6"/>
        <end position="126"/>
    </location>
</feature>
<dbReference type="SUPFAM" id="SSF54593">
    <property type="entry name" value="Glyoxalase/Bleomycin resistance protein/Dihydroxybiphenyl dioxygenase"/>
    <property type="match status" value="1"/>
</dbReference>
<dbReference type="Gene3D" id="3.10.180.10">
    <property type="entry name" value="2,3-Dihydroxybiphenyl 1,2-Dioxygenase, domain 1"/>
    <property type="match status" value="1"/>
</dbReference>
<dbReference type="InterPro" id="IPR037523">
    <property type="entry name" value="VOC_core"/>
</dbReference>
<dbReference type="PANTHER" id="PTHR36113">
    <property type="entry name" value="LYASE, PUTATIVE-RELATED-RELATED"/>
    <property type="match status" value="1"/>
</dbReference>
<dbReference type="KEGG" id="fuv:JR347_02695"/>
<dbReference type="GO" id="GO:0046872">
    <property type="term" value="F:metal ion binding"/>
    <property type="evidence" value="ECO:0007669"/>
    <property type="project" value="UniProtKB-KW"/>
</dbReference>
<dbReference type="PROSITE" id="PS51819">
    <property type="entry name" value="VOC"/>
    <property type="match status" value="1"/>
</dbReference>
<gene>
    <name evidence="3" type="ORF">JR347_02695</name>
</gene>
<dbReference type="InterPro" id="IPR029068">
    <property type="entry name" value="Glyas_Bleomycin-R_OHBP_Dase"/>
</dbReference>
<dbReference type="RefSeq" id="WP_205722516.1">
    <property type="nucleotide sequence ID" value="NZ_CP070608.1"/>
</dbReference>
<dbReference type="InterPro" id="IPR051332">
    <property type="entry name" value="Fosfomycin_Res_Enzymes"/>
</dbReference>